<keyword evidence="9" id="KW-1185">Reference proteome</keyword>
<keyword evidence="2" id="KW-0147">Chitin-binding</keyword>
<protein>
    <recommendedName>
        <fullName evidence="10">Chitinase</fullName>
    </recommendedName>
</protein>
<feature type="domain" description="Apple" evidence="6">
    <location>
        <begin position="1080"/>
        <end position="1169"/>
    </location>
</feature>
<feature type="compositionally biased region" description="Basic and acidic residues" evidence="3">
    <location>
        <begin position="272"/>
        <end position="298"/>
    </location>
</feature>
<dbReference type="CDD" id="cd10909">
    <property type="entry name" value="ChtBD1_GH18_2"/>
    <property type="match status" value="2"/>
</dbReference>
<dbReference type="GO" id="GO:0046872">
    <property type="term" value="F:metal ion binding"/>
    <property type="evidence" value="ECO:0007669"/>
    <property type="project" value="InterPro"/>
</dbReference>
<dbReference type="STRING" id="32264.T1JQK0"/>
<feature type="region of interest" description="Disordered" evidence="3">
    <location>
        <begin position="77"/>
        <end position="718"/>
    </location>
</feature>
<feature type="compositionally biased region" description="Basic and acidic residues" evidence="3">
    <location>
        <begin position="576"/>
        <end position="585"/>
    </location>
</feature>
<dbReference type="Gene3D" id="3.40.570.10">
    <property type="entry name" value="Extracellular Endonuclease, subunit A"/>
    <property type="match status" value="1"/>
</dbReference>
<dbReference type="KEGG" id="tut:107364687"/>
<evidence type="ECO:0000313" key="8">
    <source>
        <dbReference type="EnsemblMetazoa" id="tetur01g03490.1"/>
    </source>
</evidence>
<evidence type="ECO:0000259" key="6">
    <source>
        <dbReference type="PROSITE" id="PS50948"/>
    </source>
</evidence>
<dbReference type="InterPro" id="IPR003609">
    <property type="entry name" value="Pan_app"/>
</dbReference>
<dbReference type="InterPro" id="IPR002557">
    <property type="entry name" value="Chitin-bd_dom"/>
</dbReference>
<comment type="similarity">
    <text evidence="1">Belongs to the glycosyl hydrolase 18 family. Chitinase class II subfamily.</text>
</comment>
<dbReference type="EnsemblMetazoa" id="tetur01g03490.1">
    <property type="protein sequence ID" value="tetur01g03490.1"/>
    <property type="gene ID" value="tetur01g03490"/>
</dbReference>
<dbReference type="PROSITE" id="PS50948">
    <property type="entry name" value="PAN"/>
    <property type="match status" value="2"/>
</dbReference>
<dbReference type="GO" id="GO:0016787">
    <property type="term" value="F:hydrolase activity"/>
    <property type="evidence" value="ECO:0007669"/>
    <property type="project" value="InterPro"/>
</dbReference>
<dbReference type="SMART" id="SM00636">
    <property type="entry name" value="Glyco_18"/>
    <property type="match status" value="1"/>
</dbReference>
<dbReference type="InterPro" id="IPR001002">
    <property type="entry name" value="Chitin-bd_1"/>
</dbReference>
<feature type="compositionally biased region" description="Basic and acidic residues" evidence="3">
    <location>
        <begin position="224"/>
        <end position="237"/>
    </location>
</feature>
<dbReference type="Pfam" id="PF00704">
    <property type="entry name" value="Glyco_hydro_18"/>
    <property type="match status" value="1"/>
</dbReference>
<feature type="compositionally biased region" description="Low complexity" evidence="3">
    <location>
        <begin position="134"/>
        <end position="145"/>
    </location>
</feature>
<dbReference type="InterPro" id="IPR044929">
    <property type="entry name" value="DNA/RNA_non-sp_Endonuclease_sf"/>
</dbReference>
<feature type="compositionally biased region" description="Basic and acidic residues" evidence="3">
    <location>
        <begin position="690"/>
        <end position="704"/>
    </location>
</feature>
<dbReference type="InterPro" id="IPR044925">
    <property type="entry name" value="His-Me_finger_sf"/>
</dbReference>
<dbReference type="GO" id="GO:0003676">
    <property type="term" value="F:nucleic acid binding"/>
    <property type="evidence" value="ECO:0007669"/>
    <property type="project" value="InterPro"/>
</dbReference>
<feature type="compositionally biased region" description="Polar residues" evidence="3">
    <location>
        <begin position="192"/>
        <end position="202"/>
    </location>
</feature>
<feature type="compositionally biased region" description="Basic and acidic residues" evidence="3">
    <location>
        <begin position="492"/>
        <end position="504"/>
    </location>
</feature>
<name>T1JQK0_TETUR</name>
<evidence type="ECO:0000256" key="1">
    <source>
        <dbReference type="ARBA" id="ARBA00009121"/>
    </source>
</evidence>
<reference evidence="8" key="2">
    <citation type="submission" date="2015-06" db="UniProtKB">
        <authorList>
            <consortium name="EnsemblMetazoa"/>
        </authorList>
    </citation>
    <scope>IDENTIFICATION</scope>
</reference>
<dbReference type="GO" id="GO:0005576">
    <property type="term" value="C:extracellular region"/>
    <property type="evidence" value="ECO:0007669"/>
    <property type="project" value="InterPro"/>
</dbReference>
<dbReference type="InterPro" id="IPR020821">
    <property type="entry name" value="ENPP1-3/EXOG-like_nuc-like"/>
</dbReference>
<dbReference type="InterPro" id="IPR001223">
    <property type="entry name" value="Glyco_hydro18_cat"/>
</dbReference>
<keyword evidence="4" id="KW-0732">Signal</keyword>
<dbReference type="PANTHER" id="PTHR46073:SF1">
    <property type="entry name" value="GH18 DOMAIN-CONTAINING PROTEIN-RELATED"/>
    <property type="match status" value="1"/>
</dbReference>
<dbReference type="OrthoDB" id="73875at2759"/>
<dbReference type="Pfam" id="PF01607">
    <property type="entry name" value="CBM_14"/>
    <property type="match status" value="1"/>
</dbReference>
<sequence>MKLIILCFLFLSFKQTIGDFVCPPEATDNFLPDPNNCEVFYRCSHGQKFSFTCGPGTVFNPSTNNCDWPSSVGCNPESGRYKNQQPGYQQPNPPQPNYPYDNDYYNQNRQVVPERNVKPVSNQNNPWDTGAYRGSDVGVNGGSSSQKGQRESTGNYDVGPSSSSESKTEIWNPGYPSSGRQGVRNEVRPEEQNQPYGTTSRPRNPGFDSNRGNEDQQQGNQKKLVNERPNPWEERNSANRNPDNRQGVRGNQNKPYNPQPNARYDDDNDDKLDERSFRVRGKPNTENEPKSIESDGKHPWKVPTPRKDSSVDWNEMTSKSPLDSENVNKVYDDPYSPTSPSSANIETWQKPVAGRNHPTVDKPYQTQDPFNGPKSQGYNPYSRDQTNSRNRYQNPSQGEATSSLPDSPIVYRPSPNSRNQDRDNRVNTPRPDDRRNKVQEKESWEPERVPSFSKNIEPSPDLARDPNERKQGKPQQGTNEPREQNRWVNPKSRQDQNPNERFDNQRLTPAQKYNKDTNKDADDLNQSQQSKRTKPDDRWNKNEPPYRREEDVWNQRNRNPYNSQDRDGSAYGSPERNTDSNRDDPATQTQWYRPKLTTTTTEAPQYETPLRSYDNRWRDPNASTSPYADKRPEARSNPNPRPVYRPDRRQGELRPVPSNQRQNQGGQRLPPSKTNNDRLNQDNYQNRQNPIKEDPRDVQQKEDDFQTFQSSNIEPRFPDESEVAQVMNDMYVNDPYSMPDLMTNLPCNETTLPDCDKCQKLRWLKLNQVTLKSQPDEAIKTLPEYIATDCFRRCHSQGCVAYTYNKGKGHCKLYYGAVHESNIGSDSDYITVIKEPTSVLIADQWLYTDNSEPVGKDMGQFTSDDSISCLRACVNVGDHCKAVSYNSASQLCKIYDSMNGEHLTLTGGGIITLQHKSIHNKDDSWRFSSLGAKKFNTSIPITSFAIREDQECYEECLNVQGCLAIAIEGRSPKECHVYNNLDSLSSDESSSFNTYLVKIPTNSSYFIKLPGIYFSGKPIAKYDNFALKDCQEVVKSLPNAMKVTYLQESQVCYVFSDAAKIGSWKNPEIEAISFLVNLPSDPKYFAYKRLTGLTLTNALLAPKGEKLIGTQSAAQCLDSCLKTDNCSAVSVTYSDVQDSIECILLKDDELTGKPRFVFKEDTDLFVRTLPTNLVPELGEKDDHCSLRINAPSANDNLPYFEKEKSKKQTEPNLLEKAEHYLQKANPFHNKKSSQLNQRDEEENNHGVLIPHGPEFEGMIENLEEEGEEQGYRKERSKRSIYAMTLRGAEVYDAAIDQNSDKNPLEAGAEAGFAVRELLSGALGISDTNATENILLSRFLKRAQDVSQNPRLEEDIVSQIKSSARKVRSHDDKSDDDWKPCKITKGSTVKEIKCRPDEICTHTPVIIHGEEKALTNCSGTRVNSTCTVVCKSGYKAVKDKLVCEALGSNPTWNTKDVSCVADDSMCSELPWIPFTTIKPGSGEKKLNYIVKYDMNKKLPLFGVYKFTVNDKQETSKFGRLQETDDDSVVSLPCSQLKQNQLSNMNYKQSNYTRGYLVPPSAFIHDSDARRLTNYYVNTAPQEPYISQGPWHSLSNTIHAYLETSKQPGFIINGVCSQQIYSPATSALPVPKCFWKTVCTRTQSGQVTAATFYHDNQLISGDESSKKKSLEEIFSYTNPEFVKTLVGNKEYDSLWPEILDRFSTSSSKTVNDEMMILQCAGSTKIDPKHIDFWNSLLSNGTDVSGNDVQNDLATSESQASPTWSQKLTESSKTSPNGCDKKLIAYIGLNEDEINEKTIGPSVTHLTILGAVKINENGSLSFGNDTKKIHDRLYALKSLKSTNPSLKIMIALGGWDNSQYFSKISRSPSHQKIFIMDILAFLDYWEFDGVDIIWQYPNIGGKVKGSGEDKDNLNRLMQNLKDSMVDHQSRNGRSLPYSLVLTGPGLYWILDYGYDLKTLINHVDWINIMAFDFHGPWNSSWGDYTGPMAPLYFGAPEGFPGKLNIDAIVKRYICETGRPDKLVLGVGFFGRAWTNVGNHVDESKDDLFRKASPLKNGSKGSMVSYRKIRQEWLSKGEPIWHNKTQTSFIWNRMKRSLISFESEDSIKGKVSFAESKGLGGLMIWSLDMDDEDKTLLKAIGNGLKCRSDKNSISHSYKCNPLTEKRHWTQYDDDGSKDRLCGKRAPLINGHYPICDPDDPGYSCCSASGYCGSGPQFCECEGCVDYSLNPDRALNDSIAPSSPSVTWLTTDVIQDASKSDCGFNAQSLVNGSRPTCNPDDPQRHCCSSTGFCGTGPDYCECKGCINFNTNSTNSFPEKNWFDWNDGPENAGRCGPRAPRIKGRLAGCDPSSETANCCGPNGYCGTGPDYCKCKECVNFTLKPNFDWS</sequence>
<evidence type="ECO:0000256" key="4">
    <source>
        <dbReference type="SAM" id="SignalP"/>
    </source>
</evidence>
<dbReference type="Gene3D" id="3.10.50.10">
    <property type="match status" value="1"/>
</dbReference>
<feature type="compositionally biased region" description="Low complexity" evidence="3">
    <location>
        <begin position="81"/>
        <end position="90"/>
    </location>
</feature>
<proteinExistence type="inferred from homology"/>
<dbReference type="PROSITE" id="PS51910">
    <property type="entry name" value="GH18_2"/>
    <property type="match status" value="1"/>
</dbReference>
<feature type="compositionally biased region" description="Polar residues" evidence="3">
    <location>
        <begin position="364"/>
        <end position="405"/>
    </location>
</feature>
<feature type="domain" description="Apple" evidence="6">
    <location>
        <begin position="758"/>
        <end position="837"/>
    </location>
</feature>
<dbReference type="SUPFAM" id="SSF54060">
    <property type="entry name" value="His-Me finger endonucleases"/>
    <property type="match status" value="1"/>
</dbReference>
<dbReference type="EMBL" id="CAEY01000437">
    <property type="status" value="NOT_ANNOTATED_CDS"/>
    <property type="molecule type" value="Genomic_DNA"/>
</dbReference>
<feature type="signal peptide" evidence="4">
    <location>
        <begin position="1"/>
        <end position="18"/>
    </location>
</feature>
<dbReference type="InterPro" id="IPR029070">
    <property type="entry name" value="Chitinase_insertion_sf"/>
</dbReference>
<feature type="domain" description="Chitin-binding type-2" evidence="5">
    <location>
        <begin position="19"/>
        <end position="76"/>
    </location>
</feature>
<dbReference type="InterPro" id="IPR036508">
    <property type="entry name" value="Chitin-bd_dom_sf"/>
</dbReference>
<feature type="compositionally biased region" description="Basic and acidic residues" evidence="3">
    <location>
        <begin position="462"/>
        <end position="471"/>
    </location>
</feature>
<feature type="compositionally biased region" description="Polar residues" evidence="3">
    <location>
        <begin position="249"/>
        <end position="260"/>
    </location>
</feature>
<gene>
    <name evidence="8" type="primary">107364687</name>
</gene>
<accession>T1JQK0</accession>
<feature type="compositionally biased region" description="Polar residues" evidence="3">
    <location>
        <begin position="151"/>
        <end position="165"/>
    </location>
</feature>
<dbReference type="Gene3D" id="3.20.20.80">
    <property type="entry name" value="Glycosidases"/>
    <property type="match status" value="1"/>
</dbReference>
<dbReference type="SUPFAM" id="SSF57625">
    <property type="entry name" value="Invertebrate chitin-binding proteins"/>
    <property type="match status" value="1"/>
</dbReference>
<organism evidence="8 9">
    <name type="scientific">Tetranychus urticae</name>
    <name type="common">Two-spotted spider mite</name>
    <dbReference type="NCBI Taxonomy" id="32264"/>
    <lineage>
        <taxon>Eukaryota</taxon>
        <taxon>Metazoa</taxon>
        <taxon>Ecdysozoa</taxon>
        <taxon>Arthropoda</taxon>
        <taxon>Chelicerata</taxon>
        <taxon>Arachnida</taxon>
        <taxon>Acari</taxon>
        <taxon>Acariformes</taxon>
        <taxon>Trombidiformes</taxon>
        <taxon>Prostigmata</taxon>
        <taxon>Eleutherengona</taxon>
        <taxon>Raphignathae</taxon>
        <taxon>Tetranychoidea</taxon>
        <taxon>Tetranychidae</taxon>
        <taxon>Tetranychus</taxon>
    </lineage>
</organism>
<feature type="compositionally biased region" description="Basic and acidic residues" evidence="3">
    <location>
        <begin position="419"/>
        <end position="448"/>
    </location>
</feature>
<evidence type="ECO:0000259" key="7">
    <source>
        <dbReference type="PROSITE" id="PS51910"/>
    </source>
</evidence>
<dbReference type="GO" id="GO:0005975">
    <property type="term" value="P:carbohydrate metabolic process"/>
    <property type="evidence" value="ECO:0007669"/>
    <property type="project" value="InterPro"/>
</dbReference>
<feature type="compositionally biased region" description="Low complexity" evidence="3">
    <location>
        <begin position="98"/>
        <end position="108"/>
    </location>
</feature>
<feature type="compositionally biased region" description="Low complexity" evidence="3">
    <location>
        <begin position="333"/>
        <end position="342"/>
    </location>
</feature>
<evidence type="ECO:0000259" key="5">
    <source>
        <dbReference type="PROSITE" id="PS50940"/>
    </source>
</evidence>
<dbReference type="SMART" id="SM00270">
    <property type="entry name" value="ChtBD1"/>
    <property type="match status" value="3"/>
</dbReference>
<feature type="compositionally biased region" description="Polar residues" evidence="3">
    <location>
        <begin position="554"/>
        <end position="563"/>
    </location>
</feature>
<dbReference type="SMART" id="SM00477">
    <property type="entry name" value="NUC"/>
    <property type="match status" value="1"/>
</dbReference>
<evidence type="ECO:0000256" key="3">
    <source>
        <dbReference type="SAM" id="MobiDB-lite"/>
    </source>
</evidence>
<dbReference type="GO" id="GO:0008061">
    <property type="term" value="F:chitin binding"/>
    <property type="evidence" value="ECO:0007669"/>
    <property type="project" value="UniProtKB-KW"/>
</dbReference>
<dbReference type="PROSITE" id="PS50940">
    <property type="entry name" value="CHIT_BIND_II"/>
    <property type="match status" value="1"/>
</dbReference>
<dbReference type="HOGENOM" id="CLU_229401_0_0_1"/>
<dbReference type="eggNOG" id="KOG2806">
    <property type="taxonomic scope" value="Eukaryota"/>
</dbReference>
<reference evidence="9" key="1">
    <citation type="submission" date="2011-08" db="EMBL/GenBank/DDBJ databases">
        <authorList>
            <person name="Rombauts S."/>
        </authorList>
    </citation>
    <scope>NUCLEOTIDE SEQUENCE</scope>
    <source>
        <strain evidence="9">London</strain>
    </source>
</reference>
<dbReference type="Gene3D" id="2.170.140.10">
    <property type="entry name" value="Chitin binding domain"/>
    <property type="match status" value="1"/>
</dbReference>
<evidence type="ECO:0000313" key="9">
    <source>
        <dbReference type="Proteomes" id="UP000015104"/>
    </source>
</evidence>
<dbReference type="PANTHER" id="PTHR46073">
    <property type="entry name" value="CHITINASE"/>
    <property type="match status" value="1"/>
</dbReference>
<dbReference type="Proteomes" id="UP000015104">
    <property type="component" value="Unassembled WGS sequence"/>
</dbReference>
<evidence type="ECO:0000256" key="2">
    <source>
        <dbReference type="ARBA" id="ARBA00022669"/>
    </source>
</evidence>
<dbReference type="SMART" id="SM00494">
    <property type="entry name" value="ChtBD2"/>
    <property type="match status" value="1"/>
</dbReference>
<feature type="compositionally biased region" description="Polar residues" evidence="3">
    <location>
        <begin position="311"/>
        <end position="327"/>
    </location>
</feature>
<feature type="chain" id="PRO_5004590636" description="Chitinase" evidence="4">
    <location>
        <begin position="19"/>
        <end position="2383"/>
    </location>
</feature>
<dbReference type="Pfam" id="PF01223">
    <property type="entry name" value="Endonuclease_NS"/>
    <property type="match status" value="1"/>
</dbReference>
<feature type="domain" description="GH18" evidence="7">
    <location>
        <begin position="1778"/>
        <end position="2143"/>
    </location>
</feature>
<dbReference type="OMA" id="CECEGCV"/>
<feature type="compositionally biased region" description="Polar residues" evidence="3">
    <location>
        <begin position="657"/>
        <end position="674"/>
    </location>
</feature>
<feature type="region of interest" description="Disordered" evidence="3">
    <location>
        <begin position="1745"/>
        <end position="1773"/>
    </location>
</feature>
<dbReference type="SMART" id="SM00473">
    <property type="entry name" value="PAN_AP"/>
    <property type="match status" value="3"/>
</dbReference>
<feature type="compositionally biased region" description="Basic and acidic residues" evidence="3">
    <location>
        <begin position="533"/>
        <end position="553"/>
    </location>
</feature>
<dbReference type="SUPFAM" id="SSF51445">
    <property type="entry name" value="(Trans)glycosidases"/>
    <property type="match status" value="1"/>
</dbReference>
<feature type="compositionally biased region" description="Basic and acidic residues" evidence="3">
    <location>
        <begin position="513"/>
        <end position="522"/>
    </location>
</feature>
<dbReference type="SMART" id="SM00892">
    <property type="entry name" value="Endonuclease_NS"/>
    <property type="match status" value="1"/>
</dbReference>
<evidence type="ECO:0008006" key="10">
    <source>
        <dbReference type="Google" id="ProtNLM"/>
    </source>
</evidence>
<dbReference type="InterPro" id="IPR011583">
    <property type="entry name" value="Chitinase_II/V-like_cat"/>
</dbReference>
<dbReference type="InterPro" id="IPR001604">
    <property type="entry name" value="Endo_G_ENPP1-like_dom"/>
</dbReference>
<dbReference type="InterPro" id="IPR017853">
    <property type="entry name" value="GH"/>
</dbReference>